<dbReference type="PANTHER" id="PTHR43827:SF3">
    <property type="entry name" value="NADP-DEPENDENT OXIDOREDUCTASE DOMAIN-CONTAINING PROTEIN"/>
    <property type="match status" value="1"/>
</dbReference>
<comment type="similarity">
    <text evidence="1">Belongs to the aldo/keto reductase family.</text>
</comment>
<dbReference type="FunFam" id="3.20.20.100:FF:000015">
    <property type="entry name" value="Oxidoreductase, aldo/keto reductase family"/>
    <property type="match status" value="1"/>
</dbReference>
<keyword evidence="3" id="KW-0560">Oxidoreductase</keyword>
<dbReference type="AlphaFoldDB" id="A0A919GWU5"/>
<dbReference type="PRINTS" id="PR00069">
    <property type="entry name" value="ALDKETRDTASE"/>
</dbReference>
<accession>A0A919GWU5</accession>
<feature type="domain" description="NADP-dependent oxidoreductase" evidence="4">
    <location>
        <begin position="60"/>
        <end position="313"/>
    </location>
</feature>
<sequence length="331" mass="35585">MPDRAPYGVPGQAPYAVPGRARAAGIRRTGGRLSTLVRRLTTDAREAPDVNQVPTIQLNNGTAMPQLGYGVWQVPDAEAERAVATALEAGYRSIDTASVYGNESGTGKGIAASGLPREELFVTTKLWNGPKQTWDRDAVLRAFDDSLDKLGLDQVDLYLIHWPRPMREDFLTIWQSFEEIAASGRAKAVGVSNFRPADLDRLAGVSALVPAVNQIELHPLFPQAELRALHAERGIATEAWSPLGQGKELLTLPAVTAIAAKHGRSAAQVVLRWHLQLGNVAIPKSVTPERIRENLDVFGFELDAADIAALDALGAGSAGRRIGPDPAVFDV</sequence>
<gene>
    <name evidence="5" type="ORF">Sxan_37460</name>
</gene>
<reference evidence="5" key="1">
    <citation type="submission" date="2020-09" db="EMBL/GenBank/DDBJ databases">
        <title>Whole genome shotgun sequence of Streptomyces xanthophaeus NBRC 12829.</title>
        <authorList>
            <person name="Komaki H."/>
            <person name="Tamura T."/>
        </authorList>
    </citation>
    <scope>NUCLEOTIDE SEQUENCE</scope>
    <source>
        <strain evidence="5">NBRC 12829</strain>
    </source>
</reference>
<dbReference type="Gene3D" id="3.20.20.100">
    <property type="entry name" value="NADP-dependent oxidoreductase domain"/>
    <property type="match status" value="1"/>
</dbReference>
<protein>
    <submittedName>
        <fullName evidence="5">Oxidoreductase</fullName>
    </submittedName>
</protein>
<keyword evidence="6" id="KW-1185">Reference proteome</keyword>
<organism evidence="5 6">
    <name type="scientific">Streptomyces xanthophaeus</name>
    <dbReference type="NCBI Taxonomy" id="67385"/>
    <lineage>
        <taxon>Bacteria</taxon>
        <taxon>Bacillati</taxon>
        <taxon>Actinomycetota</taxon>
        <taxon>Actinomycetes</taxon>
        <taxon>Kitasatosporales</taxon>
        <taxon>Streptomycetaceae</taxon>
        <taxon>Streptomyces</taxon>
    </lineage>
</organism>
<comment type="caution">
    <text evidence="5">The sequence shown here is derived from an EMBL/GenBank/DDBJ whole genome shotgun (WGS) entry which is preliminary data.</text>
</comment>
<dbReference type="InterPro" id="IPR020471">
    <property type="entry name" value="AKR"/>
</dbReference>
<dbReference type="SUPFAM" id="SSF51430">
    <property type="entry name" value="NAD(P)-linked oxidoreductase"/>
    <property type="match status" value="1"/>
</dbReference>
<dbReference type="InterPro" id="IPR036812">
    <property type="entry name" value="NAD(P)_OxRdtase_dom_sf"/>
</dbReference>
<name>A0A919GWU5_9ACTN</name>
<keyword evidence="2" id="KW-0521">NADP</keyword>
<dbReference type="PANTHER" id="PTHR43827">
    <property type="entry name" value="2,5-DIKETO-D-GLUCONIC ACID REDUCTASE"/>
    <property type="match status" value="1"/>
</dbReference>
<evidence type="ECO:0000256" key="3">
    <source>
        <dbReference type="ARBA" id="ARBA00023002"/>
    </source>
</evidence>
<evidence type="ECO:0000313" key="5">
    <source>
        <dbReference type="EMBL" id="GHI86382.1"/>
    </source>
</evidence>
<evidence type="ECO:0000256" key="1">
    <source>
        <dbReference type="ARBA" id="ARBA00007905"/>
    </source>
</evidence>
<dbReference type="InterPro" id="IPR023210">
    <property type="entry name" value="NADP_OxRdtase_dom"/>
</dbReference>
<dbReference type="PROSITE" id="PS00063">
    <property type="entry name" value="ALDOKETO_REDUCTASE_3"/>
    <property type="match status" value="1"/>
</dbReference>
<dbReference type="EMBL" id="BNEE01000006">
    <property type="protein sequence ID" value="GHI86382.1"/>
    <property type="molecule type" value="Genomic_DNA"/>
</dbReference>
<dbReference type="InterPro" id="IPR018170">
    <property type="entry name" value="Aldo/ket_reductase_CS"/>
</dbReference>
<dbReference type="Pfam" id="PF00248">
    <property type="entry name" value="Aldo_ket_red"/>
    <property type="match status" value="1"/>
</dbReference>
<evidence type="ECO:0000313" key="6">
    <source>
        <dbReference type="Proteomes" id="UP000600026"/>
    </source>
</evidence>
<dbReference type="Proteomes" id="UP000600026">
    <property type="component" value="Unassembled WGS sequence"/>
</dbReference>
<dbReference type="GO" id="GO:0016616">
    <property type="term" value="F:oxidoreductase activity, acting on the CH-OH group of donors, NAD or NADP as acceptor"/>
    <property type="evidence" value="ECO:0007669"/>
    <property type="project" value="UniProtKB-ARBA"/>
</dbReference>
<evidence type="ECO:0000256" key="2">
    <source>
        <dbReference type="ARBA" id="ARBA00022857"/>
    </source>
</evidence>
<dbReference type="PROSITE" id="PS00062">
    <property type="entry name" value="ALDOKETO_REDUCTASE_2"/>
    <property type="match status" value="1"/>
</dbReference>
<evidence type="ECO:0000259" key="4">
    <source>
        <dbReference type="Pfam" id="PF00248"/>
    </source>
</evidence>
<proteinExistence type="inferred from homology"/>